<dbReference type="EMBL" id="CP010975">
    <property type="protein sequence ID" value="AKE53037.1"/>
    <property type="molecule type" value="Genomic_DNA"/>
</dbReference>
<evidence type="ECO:0008006" key="4">
    <source>
        <dbReference type="Google" id="ProtNLM"/>
    </source>
</evidence>
<evidence type="ECO:0000313" key="3">
    <source>
        <dbReference type="Proteomes" id="UP000034071"/>
    </source>
</evidence>
<dbReference type="AlphaFoldDB" id="A0A0F6TRZ5"/>
<gene>
    <name evidence="2" type="ORF">TQ33_2108</name>
</gene>
<name>A0A0F6TRZ5_9GAMM</name>
<accession>A0A0F6TRZ5</accession>
<dbReference type="KEGG" id="kge:TQ33_2108"/>
<dbReference type="STRING" id="914150.TQ33_2108"/>
<dbReference type="PROSITE" id="PS51257">
    <property type="entry name" value="PROKAR_LIPOPROTEIN"/>
    <property type="match status" value="1"/>
</dbReference>
<feature type="signal peptide" evidence="1">
    <location>
        <begin position="1"/>
        <end position="20"/>
    </location>
</feature>
<dbReference type="InterPro" id="IPR025985">
    <property type="entry name" value="YnbE"/>
</dbReference>
<dbReference type="RefSeq" id="WP_052735288.1">
    <property type="nucleotide sequence ID" value="NZ_CP010975.1"/>
</dbReference>
<keyword evidence="3" id="KW-1185">Reference proteome</keyword>
<dbReference type="HOGENOM" id="CLU_183514_0_0_6"/>
<sequence>MSRKKSIAFSAFCAAVFAVSGCTVKLEAPDKPIHIIGDFTIKHEVVVKVEKALDQVLTEESGLF</sequence>
<organism evidence="2 3">
    <name type="scientific">Kangiella geojedonensis</name>
    <dbReference type="NCBI Taxonomy" id="914150"/>
    <lineage>
        <taxon>Bacteria</taxon>
        <taxon>Pseudomonadati</taxon>
        <taxon>Pseudomonadota</taxon>
        <taxon>Gammaproteobacteria</taxon>
        <taxon>Kangiellales</taxon>
        <taxon>Kangiellaceae</taxon>
        <taxon>Kangiella</taxon>
    </lineage>
</organism>
<evidence type="ECO:0000313" key="2">
    <source>
        <dbReference type="EMBL" id="AKE53037.1"/>
    </source>
</evidence>
<dbReference type="OrthoDB" id="9807866at2"/>
<proteinExistence type="predicted"/>
<reference evidence="2 3" key="1">
    <citation type="submission" date="2015-02" db="EMBL/GenBank/DDBJ databases">
        <title>Complete genome sequence of Kangiella geojedonensis strain YCS-5T.</title>
        <authorList>
            <person name="Kim K.M."/>
        </authorList>
    </citation>
    <scope>NUCLEOTIDE SEQUENCE [LARGE SCALE GENOMIC DNA]</scope>
    <source>
        <strain evidence="2 3">YCS-5</strain>
    </source>
</reference>
<feature type="chain" id="PRO_5002510446" description="Lipoprotein" evidence="1">
    <location>
        <begin position="21"/>
        <end position="64"/>
    </location>
</feature>
<protein>
    <recommendedName>
        <fullName evidence="4">Lipoprotein</fullName>
    </recommendedName>
</protein>
<dbReference type="Pfam" id="PF13617">
    <property type="entry name" value="Lipoprotein_19"/>
    <property type="match status" value="1"/>
</dbReference>
<evidence type="ECO:0000256" key="1">
    <source>
        <dbReference type="SAM" id="SignalP"/>
    </source>
</evidence>
<keyword evidence="1" id="KW-0732">Signal</keyword>
<dbReference type="Proteomes" id="UP000034071">
    <property type="component" value="Chromosome"/>
</dbReference>